<evidence type="ECO:0008006" key="4">
    <source>
        <dbReference type="Google" id="ProtNLM"/>
    </source>
</evidence>
<evidence type="ECO:0000256" key="1">
    <source>
        <dbReference type="SAM" id="Phobius"/>
    </source>
</evidence>
<proteinExistence type="predicted"/>
<organism evidence="2 3">
    <name type="scientific">Amnibacterium soli</name>
    <dbReference type="NCBI Taxonomy" id="1282736"/>
    <lineage>
        <taxon>Bacteria</taxon>
        <taxon>Bacillati</taxon>
        <taxon>Actinomycetota</taxon>
        <taxon>Actinomycetes</taxon>
        <taxon>Micrococcales</taxon>
        <taxon>Microbacteriaceae</taxon>
        <taxon>Amnibacterium</taxon>
    </lineage>
</organism>
<feature type="transmembrane region" description="Helical" evidence="1">
    <location>
        <begin position="37"/>
        <end position="53"/>
    </location>
</feature>
<evidence type="ECO:0000313" key="2">
    <source>
        <dbReference type="EMBL" id="GAA4754038.1"/>
    </source>
</evidence>
<feature type="transmembrane region" description="Helical" evidence="1">
    <location>
        <begin position="137"/>
        <end position="153"/>
    </location>
</feature>
<keyword evidence="3" id="KW-1185">Reference proteome</keyword>
<dbReference type="EMBL" id="BAABLP010000006">
    <property type="protein sequence ID" value="GAA4754038.1"/>
    <property type="molecule type" value="Genomic_DNA"/>
</dbReference>
<sequence length="344" mass="37213">MIPLPRPLLVLLAVGVAACMFTNGVLALPSAPHPDRTVIALALFVVSFLLTITDRGPTMSMLVSGSNAGVSFAMALLCAGAGPAPDSAGDVHWYIGAAGCLLVLTMVRRRPGHAWLGTALVVGQTLVWAGFDGAVDMGAASFALWVAAAYFGVRSLSHAMRDIHQFARSEREAVEWQAAQDAHHFERQVRLTQTSRVALPMLRHIAEVDGDIDEQDRHECRVLEQTIRDEIRGRRLLNEALRDQVIAHRRRGAFVQVLDDGGLDDIEPALMEPVLNRVAEAISRLRSDRIIIRTAPKGSDKSVTVVAITIDATAAALGLEDEGEEVDLWLELLRPEGAPVPTPV</sequence>
<keyword evidence="1" id="KW-0812">Transmembrane</keyword>
<reference evidence="3" key="1">
    <citation type="journal article" date="2019" name="Int. J. Syst. Evol. Microbiol.">
        <title>The Global Catalogue of Microorganisms (GCM) 10K type strain sequencing project: providing services to taxonomists for standard genome sequencing and annotation.</title>
        <authorList>
            <consortium name="The Broad Institute Genomics Platform"/>
            <consortium name="The Broad Institute Genome Sequencing Center for Infectious Disease"/>
            <person name="Wu L."/>
            <person name="Ma J."/>
        </authorList>
    </citation>
    <scope>NUCLEOTIDE SEQUENCE [LARGE SCALE GENOMIC DNA]</scope>
    <source>
        <strain evidence="3">JCM 19015</strain>
    </source>
</reference>
<feature type="transmembrane region" description="Helical" evidence="1">
    <location>
        <begin position="91"/>
        <end position="107"/>
    </location>
</feature>
<protein>
    <recommendedName>
        <fullName evidence="4">Signal transduction histidine kinase subgroup 3 dimerisation and phosphoacceptor domain-containing protein</fullName>
    </recommendedName>
</protein>
<keyword evidence="1" id="KW-1133">Transmembrane helix</keyword>
<gene>
    <name evidence="2" type="ORF">GCM10025783_28730</name>
</gene>
<dbReference type="Proteomes" id="UP001500121">
    <property type="component" value="Unassembled WGS sequence"/>
</dbReference>
<dbReference type="PROSITE" id="PS51257">
    <property type="entry name" value="PROKAR_LIPOPROTEIN"/>
    <property type="match status" value="1"/>
</dbReference>
<feature type="transmembrane region" description="Helical" evidence="1">
    <location>
        <begin position="114"/>
        <end position="131"/>
    </location>
</feature>
<dbReference type="RefSeq" id="WP_345481997.1">
    <property type="nucleotide sequence ID" value="NZ_BAABLP010000006.1"/>
</dbReference>
<name>A0ABP8ZEG9_9MICO</name>
<feature type="transmembrane region" description="Helical" evidence="1">
    <location>
        <begin position="65"/>
        <end position="85"/>
    </location>
</feature>
<keyword evidence="1" id="KW-0472">Membrane</keyword>
<evidence type="ECO:0000313" key="3">
    <source>
        <dbReference type="Proteomes" id="UP001500121"/>
    </source>
</evidence>
<accession>A0ABP8ZEG9</accession>
<comment type="caution">
    <text evidence="2">The sequence shown here is derived from an EMBL/GenBank/DDBJ whole genome shotgun (WGS) entry which is preliminary data.</text>
</comment>